<feature type="transmembrane region" description="Helical" evidence="14">
    <location>
        <begin position="6"/>
        <end position="27"/>
    </location>
</feature>
<evidence type="ECO:0000256" key="13">
    <source>
        <dbReference type="SAM" id="MobiDB-lite"/>
    </source>
</evidence>
<evidence type="ECO:0000256" key="6">
    <source>
        <dbReference type="ARBA" id="ARBA00022842"/>
    </source>
</evidence>
<proteinExistence type="inferred from homology"/>
<dbReference type="InterPro" id="IPR001173">
    <property type="entry name" value="Glyco_trans_2-like"/>
</dbReference>
<feature type="region of interest" description="Disordered" evidence="13">
    <location>
        <begin position="601"/>
        <end position="651"/>
    </location>
</feature>
<evidence type="ECO:0000259" key="15">
    <source>
        <dbReference type="Pfam" id="PF13632"/>
    </source>
</evidence>
<comment type="catalytic activity">
    <reaction evidence="9">
        <text>a 1,2-diacyl-sn-glycerol + UDP-alpha-D-glucose = a 1,2-diacyl-3-O-(beta-D-glucopyranosyl)-sn-glycerol + UDP + H(+)</text>
        <dbReference type="Rhea" id="RHEA:17285"/>
        <dbReference type="ChEBI" id="CHEBI:15378"/>
        <dbReference type="ChEBI" id="CHEBI:17815"/>
        <dbReference type="ChEBI" id="CHEBI:58223"/>
        <dbReference type="ChEBI" id="CHEBI:58885"/>
        <dbReference type="ChEBI" id="CHEBI:75799"/>
        <dbReference type="EC" id="2.4.1.336"/>
    </reaction>
</comment>
<evidence type="ECO:0000256" key="1">
    <source>
        <dbReference type="ARBA" id="ARBA00004141"/>
    </source>
</evidence>
<comment type="similarity">
    <text evidence="2">Belongs to the glycosyltransferase 2 family.</text>
</comment>
<accession>A0A010YQW0</accession>
<evidence type="ECO:0000256" key="3">
    <source>
        <dbReference type="ARBA" id="ARBA00022676"/>
    </source>
</evidence>
<feature type="transmembrane region" description="Helical" evidence="14">
    <location>
        <begin position="81"/>
        <end position="100"/>
    </location>
</feature>
<evidence type="ECO:0000256" key="4">
    <source>
        <dbReference type="ARBA" id="ARBA00022679"/>
    </source>
</evidence>
<evidence type="ECO:0000256" key="8">
    <source>
        <dbReference type="ARBA" id="ARBA00023136"/>
    </source>
</evidence>
<evidence type="ECO:0000256" key="9">
    <source>
        <dbReference type="ARBA" id="ARBA00053004"/>
    </source>
</evidence>
<keyword evidence="8 14" id="KW-0472">Membrane</keyword>
<dbReference type="Pfam" id="PF13632">
    <property type="entry name" value="Glyco_trans_2_3"/>
    <property type="match status" value="1"/>
</dbReference>
<dbReference type="PANTHER" id="PTHR43867">
    <property type="entry name" value="CELLULOSE SYNTHASE CATALYTIC SUBUNIT A [UDP-FORMING]"/>
    <property type="match status" value="1"/>
</dbReference>
<comment type="subcellular location">
    <subcellularLocation>
        <location evidence="1">Membrane</location>
        <topology evidence="1">Multi-pass membrane protein</topology>
    </subcellularLocation>
</comment>
<evidence type="ECO:0000313" key="16">
    <source>
        <dbReference type="EMBL" id="EXG82590.1"/>
    </source>
</evidence>
<sequence length="651" mass="69837">MEPVDTVFVVTAVAHLCAVVLLSVELVRGRRLPAAVVPVVCAAAGAGGALLTGRPAASAVGVLVLGAVAVRCAPGLRPSGAVAWATLLVSTAAGTVVGLLHLAGLTVHPVGLVLIWVVALVGVVRTPSSLLQLYENWEIGLRRHWRRSLAPLVDREPGGDAPLVTVQVPIHAEPPSVVIATLDALARLDYPHFEVLVIDNNTGDEELWRPVEQHCAELGDRFRFRHVEGITGAKAGALNWSRPHLDPRTALVALVDADYQVDPLWLRHTVGFFDDPEIGFVQCPHAYRAYEHSAYGRWANTGYEWAQVTEMRSRNEHGAGITVGTMSLIRLETLDAAGGWAEWCQTEDSEFAIRAHAAGYSSVLVDRAYGWGLIPETVAELKKQRFRWTYGPGQEFKAHARLYLPRPLGVPSRLTRAQRIRHGHYGLVVLVTGLGVLSLPVSLVLVGMMFARHDIPDVPAVLLLPLAAGLVARRIMRWTLFRTAVGAGFGAFLGACVALLAVKPTMSGAAFGVLIGRPARWQRTNKFRVLPRRFRFVRDAWSEIVLGAGCLALAIALPLVAPMSVATVVFALGFGWQALVYACAPLLAVLAERALRPGRAVTDHRDAGTGGDPGPHRRVATGGADARDDVGAGPAQPEEKRHPRAASAGAP</sequence>
<keyword evidence="17" id="KW-1185">Reference proteome</keyword>
<comment type="caution">
    <text evidence="16">The sequence shown here is derived from an EMBL/GenBank/DDBJ whole genome shotgun (WGS) entry which is preliminary data.</text>
</comment>
<dbReference type="EMBL" id="JFBT01000001">
    <property type="protein sequence ID" value="EXG82590.1"/>
    <property type="molecule type" value="Genomic_DNA"/>
</dbReference>
<evidence type="ECO:0000313" key="17">
    <source>
        <dbReference type="Proteomes" id="UP000021053"/>
    </source>
</evidence>
<dbReference type="AlphaFoldDB" id="A0A010YQW0"/>
<dbReference type="InterPro" id="IPR029044">
    <property type="entry name" value="Nucleotide-diphossugar_trans"/>
</dbReference>
<keyword evidence="3" id="KW-0328">Glycosyltransferase</keyword>
<feature type="transmembrane region" description="Helical" evidence="14">
    <location>
        <begin position="425"/>
        <end position="449"/>
    </location>
</feature>
<evidence type="ECO:0000256" key="10">
    <source>
        <dbReference type="ARBA" id="ARBA00066964"/>
    </source>
</evidence>
<evidence type="ECO:0000256" key="5">
    <source>
        <dbReference type="ARBA" id="ARBA00022692"/>
    </source>
</evidence>
<evidence type="ECO:0000256" key="14">
    <source>
        <dbReference type="SAM" id="Phobius"/>
    </source>
</evidence>
<dbReference type="EC" id="2.4.1.336" evidence="10"/>
<feature type="transmembrane region" description="Helical" evidence="14">
    <location>
        <begin position="479"/>
        <end position="500"/>
    </location>
</feature>
<keyword evidence="7 14" id="KW-1133">Transmembrane helix</keyword>
<dbReference type="PATRIC" id="fig|927661.3.peg.3751"/>
<keyword evidence="6" id="KW-0460">Magnesium</keyword>
<name>A0A010YQW0_9ACTN</name>
<evidence type="ECO:0000256" key="11">
    <source>
        <dbReference type="ARBA" id="ARBA00068721"/>
    </source>
</evidence>
<keyword evidence="5 14" id="KW-0812">Transmembrane</keyword>
<evidence type="ECO:0000256" key="2">
    <source>
        <dbReference type="ARBA" id="ARBA00006739"/>
    </source>
</evidence>
<feature type="transmembrane region" description="Helical" evidence="14">
    <location>
        <begin position="106"/>
        <end position="124"/>
    </location>
</feature>
<evidence type="ECO:0000256" key="7">
    <source>
        <dbReference type="ARBA" id="ARBA00022989"/>
    </source>
</evidence>
<dbReference type="HOGENOM" id="CLU_420764_0_0_11"/>
<gene>
    <name evidence="16" type="ORF">CryarDRAFT_3783</name>
</gene>
<feature type="transmembrane region" description="Helical" evidence="14">
    <location>
        <begin position="57"/>
        <end position="74"/>
    </location>
</feature>
<dbReference type="Proteomes" id="UP000021053">
    <property type="component" value="Unassembled WGS sequence"/>
</dbReference>
<dbReference type="FunFam" id="3.90.550.10:FF:000164">
    <property type="entry name" value="Beta-(1-3)-glucosyl transferase"/>
    <property type="match status" value="1"/>
</dbReference>
<dbReference type="PANTHER" id="PTHR43867:SF4">
    <property type="entry name" value="BETA-(1-3)-GLUCOSYL TRANSFERASE"/>
    <property type="match status" value="1"/>
</dbReference>
<feature type="transmembrane region" description="Helical" evidence="14">
    <location>
        <begin position="567"/>
        <end position="590"/>
    </location>
</feature>
<organism evidence="16 17">
    <name type="scientific">Cryptosporangium arvum DSM 44712</name>
    <dbReference type="NCBI Taxonomy" id="927661"/>
    <lineage>
        <taxon>Bacteria</taxon>
        <taxon>Bacillati</taxon>
        <taxon>Actinomycetota</taxon>
        <taxon>Actinomycetes</taxon>
        <taxon>Cryptosporangiales</taxon>
        <taxon>Cryptosporangiaceae</taxon>
        <taxon>Cryptosporangium</taxon>
    </lineage>
</organism>
<feature type="transmembrane region" description="Helical" evidence="14">
    <location>
        <begin position="544"/>
        <end position="561"/>
    </location>
</feature>
<dbReference type="GO" id="GO:0016758">
    <property type="term" value="F:hexosyltransferase activity"/>
    <property type="evidence" value="ECO:0007669"/>
    <property type="project" value="TreeGrafter"/>
</dbReference>
<dbReference type="Gene3D" id="3.90.550.10">
    <property type="entry name" value="Spore Coat Polysaccharide Biosynthesis Protein SpsA, Chain A"/>
    <property type="match status" value="1"/>
</dbReference>
<reference evidence="16 17" key="1">
    <citation type="submission" date="2013-07" db="EMBL/GenBank/DDBJ databases">
        <authorList>
            <consortium name="DOE Joint Genome Institute"/>
            <person name="Eisen J."/>
            <person name="Huntemann M."/>
            <person name="Han J."/>
            <person name="Chen A."/>
            <person name="Kyrpides N."/>
            <person name="Mavromatis K."/>
            <person name="Markowitz V."/>
            <person name="Palaniappan K."/>
            <person name="Ivanova N."/>
            <person name="Schaumberg A."/>
            <person name="Pati A."/>
            <person name="Liolios K."/>
            <person name="Nordberg H.P."/>
            <person name="Cantor M.N."/>
            <person name="Hua S.X."/>
            <person name="Woyke T."/>
        </authorList>
    </citation>
    <scope>NUCLEOTIDE SEQUENCE [LARGE SCALE GENOMIC DNA]</scope>
    <source>
        <strain evidence="16 17">DSM 44712</strain>
    </source>
</reference>
<feature type="domain" description="Glycosyltransferase 2-like" evidence="15">
    <location>
        <begin position="252"/>
        <end position="440"/>
    </location>
</feature>
<dbReference type="SUPFAM" id="SSF53448">
    <property type="entry name" value="Nucleotide-diphospho-sugar transferases"/>
    <property type="match status" value="1"/>
</dbReference>
<keyword evidence="4 16" id="KW-0808">Transferase</keyword>
<feature type="transmembrane region" description="Helical" evidence="14">
    <location>
        <begin position="34"/>
        <end position="51"/>
    </location>
</feature>
<dbReference type="InterPro" id="IPR050321">
    <property type="entry name" value="Glycosyltr_2/OpgH_subfam"/>
</dbReference>
<dbReference type="GO" id="GO:0005886">
    <property type="term" value="C:plasma membrane"/>
    <property type="evidence" value="ECO:0007669"/>
    <property type="project" value="TreeGrafter"/>
</dbReference>
<evidence type="ECO:0000256" key="12">
    <source>
        <dbReference type="ARBA" id="ARBA00078564"/>
    </source>
</evidence>
<protein>
    <recommendedName>
        <fullName evidence="11">Beta-monoglucosyldiacylglycerol synthase</fullName>
        <ecNumber evidence="10">2.4.1.336</ecNumber>
    </recommendedName>
    <alternativeName>
        <fullName evidence="12">UDP-glucose:1,2-diacylglycerol 3-beta-D-glucosyltransferase</fullName>
    </alternativeName>
</protein>